<dbReference type="PANTHER" id="PTHR43065">
    <property type="entry name" value="SENSOR HISTIDINE KINASE"/>
    <property type="match status" value="1"/>
</dbReference>
<dbReference type="PANTHER" id="PTHR43065:SF10">
    <property type="entry name" value="PEROXIDE STRESS-ACTIVATED HISTIDINE KINASE MAK3"/>
    <property type="match status" value="1"/>
</dbReference>
<keyword evidence="6 10" id="KW-0418">Kinase</keyword>
<evidence type="ECO:0000256" key="3">
    <source>
        <dbReference type="ARBA" id="ARBA00022553"/>
    </source>
</evidence>
<evidence type="ECO:0000256" key="5">
    <source>
        <dbReference type="ARBA" id="ARBA00022741"/>
    </source>
</evidence>
<dbReference type="Pfam" id="PF02518">
    <property type="entry name" value="HATPase_c"/>
    <property type="match status" value="1"/>
</dbReference>
<dbReference type="EMBL" id="JADKYU010001258">
    <property type="protein sequence ID" value="MBF4986499.1"/>
    <property type="molecule type" value="Genomic_DNA"/>
</dbReference>
<dbReference type="EC" id="2.7.13.3" evidence="2"/>
<accession>A0ABS0AC90</accession>
<organism evidence="10 11">
    <name type="scientific">Nonlabens mediterrranea</name>
    <dbReference type="NCBI Taxonomy" id="1419947"/>
    <lineage>
        <taxon>Bacteria</taxon>
        <taxon>Pseudomonadati</taxon>
        <taxon>Bacteroidota</taxon>
        <taxon>Flavobacteriia</taxon>
        <taxon>Flavobacteriales</taxon>
        <taxon>Flavobacteriaceae</taxon>
        <taxon>Nonlabens</taxon>
    </lineage>
</organism>
<comment type="caution">
    <text evidence="10">The sequence shown here is derived from an EMBL/GenBank/DDBJ whole genome shotgun (WGS) entry which is preliminary data.</text>
</comment>
<dbReference type="SUPFAM" id="SSF55874">
    <property type="entry name" value="ATPase domain of HSP90 chaperone/DNA topoisomerase II/histidine kinase"/>
    <property type="match status" value="1"/>
</dbReference>
<evidence type="ECO:0000256" key="7">
    <source>
        <dbReference type="ARBA" id="ARBA00022840"/>
    </source>
</evidence>
<dbReference type="PRINTS" id="PR00344">
    <property type="entry name" value="BCTRLSENSOR"/>
</dbReference>
<evidence type="ECO:0000256" key="1">
    <source>
        <dbReference type="ARBA" id="ARBA00000085"/>
    </source>
</evidence>
<keyword evidence="5" id="KW-0547">Nucleotide-binding</keyword>
<protein>
    <recommendedName>
        <fullName evidence="2">histidine kinase</fullName>
        <ecNumber evidence="2">2.7.13.3</ecNumber>
    </recommendedName>
</protein>
<evidence type="ECO:0000256" key="2">
    <source>
        <dbReference type="ARBA" id="ARBA00012438"/>
    </source>
</evidence>
<feature type="non-terminal residue" evidence="10">
    <location>
        <position position="1"/>
    </location>
</feature>
<dbReference type="InterPro" id="IPR003594">
    <property type="entry name" value="HATPase_dom"/>
</dbReference>
<dbReference type="GO" id="GO:0016301">
    <property type="term" value="F:kinase activity"/>
    <property type="evidence" value="ECO:0007669"/>
    <property type="project" value="UniProtKB-KW"/>
</dbReference>
<keyword evidence="7" id="KW-0067">ATP-binding</keyword>
<evidence type="ECO:0000256" key="6">
    <source>
        <dbReference type="ARBA" id="ARBA00022777"/>
    </source>
</evidence>
<gene>
    <name evidence="10" type="ORF">FNJ87_20040</name>
</gene>
<dbReference type="Proteomes" id="UP001194729">
    <property type="component" value="Unassembled WGS sequence"/>
</dbReference>
<dbReference type="Gene3D" id="3.30.565.10">
    <property type="entry name" value="Histidine kinase-like ATPase, C-terminal domain"/>
    <property type="match status" value="1"/>
</dbReference>
<comment type="catalytic activity">
    <reaction evidence="1">
        <text>ATP + protein L-histidine = ADP + protein N-phospho-L-histidine.</text>
        <dbReference type="EC" id="2.7.13.3"/>
    </reaction>
</comment>
<reference evidence="10 11" key="1">
    <citation type="submission" date="2020-11" db="EMBL/GenBank/DDBJ databases">
        <title>P. mediterranea TC4 genome.</title>
        <authorList>
            <person name="Molmeret M."/>
        </authorList>
    </citation>
    <scope>NUCLEOTIDE SEQUENCE [LARGE SCALE GENOMIC DNA]</scope>
    <source>
        <strain evidence="10 11">TC4</strain>
    </source>
</reference>
<evidence type="ECO:0000256" key="8">
    <source>
        <dbReference type="ARBA" id="ARBA00023012"/>
    </source>
</evidence>
<feature type="domain" description="Histidine kinase" evidence="9">
    <location>
        <begin position="1"/>
        <end position="53"/>
    </location>
</feature>
<evidence type="ECO:0000256" key="4">
    <source>
        <dbReference type="ARBA" id="ARBA00022679"/>
    </source>
</evidence>
<evidence type="ECO:0000313" key="10">
    <source>
        <dbReference type="EMBL" id="MBF4986499.1"/>
    </source>
</evidence>
<dbReference type="InterPro" id="IPR005467">
    <property type="entry name" value="His_kinase_dom"/>
</dbReference>
<keyword evidence="3" id="KW-0597">Phosphoprotein</keyword>
<evidence type="ECO:0000259" key="9">
    <source>
        <dbReference type="PROSITE" id="PS50109"/>
    </source>
</evidence>
<dbReference type="InterPro" id="IPR036890">
    <property type="entry name" value="HATPase_C_sf"/>
</dbReference>
<name>A0ABS0AC90_9FLAO</name>
<keyword evidence="11" id="KW-1185">Reference proteome</keyword>
<evidence type="ECO:0000313" key="11">
    <source>
        <dbReference type="Proteomes" id="UP001194729"/>
    </source>
</evidence>
<dbReference type="InterPro" id="IPR004358">
    <property type="entry name" value="Sig_transdc_His_kin-like_C"/>
</dbReference>
<dbReference type="PROSITE" id="PS50109">
    <property type="entry name" value="HIS_KIN"/>
    <property type="match status" value="1"/>
</dbReference>
<keyword evidence="4" id="KW-0808">Transferase</keyword>
<keyword evidence="8" id="KW-0902">Two-component regulatory system</keyword>
<sequence length="53" mass="5879">TKIFEPKFTTKSSGMGLGLAMVKQIVENFKGTITMTTEINIGTEFTVQIPRSR</sequence>
<proteinExistence type="predicted"/>